<comment type="caution">
    <text evidence="1">The sequence shown here is derived from an EMBL/GenBank/DDBJ whole genome shotgun (WGS) entry which is preliminary data.</text>
</comment>
<dbReference type="EMBL" id="JAJNBZ010000012">
    <property type="protein sequence ID" value="MCE5170701.1"/>
    <property type="molecule type" value="Genomic_DNA"/>
</dbReference>
<proteinExistence type="predicted"/>
<evidence type="ECO:0000313" key="1">
    <source>
        <dbReference type="EMBL" id="MCE5170701.1"/>
    </source>
</evidence>
<dbReference type="Proteomes" id="UP001199916">
    <property type="component" value="Unassembled WGS sequence"/>
</dbReference>
<evidence type="ECO:0000313" key="2">
    <source>
        <dbReference type="Proteomes" id="UP001199916"/>
    </source>
</evidence>
<gene>
    <name evidence="1" type="ORF">LQV63_15420</name>
</gene>
<organism evidence="1 2">
    <name type="scientific">Paenibacillus profundus</name>
    <dbReference type="NCBI Taxonomy" id="1173085"/>
    <lineage>
        <taxon>Bacteria</taxon>
        <taxon>Bacillati</taxon>
        <taxon>Bacillota</taxon>
        <taxon>Bacilli</taxon>
        <taxon>Bacillales</taxon>
        <taxon>Paenibacillaceae</taxon>
        <taxon>Paenibacillus</taxon>
    </lineage>
</organism>
<keyword evidence="2" id="KW-1185">Reference proteome</keyword>
<protein>
    <submittedName>
        <fullName evidence="1">Uncharacterized protein</fullName>
    </submittedName>
</protein>
<accession>A0ABS8YG54</accession>
<sequence>MNRSRCGSYGFSMKYQFTRTLRNIGPPKFGQYGTGANQYAVRFPKRISSSL</sequence>
<reference evidence="1 2" key="1">
    <citation type="submission" date="2021-11" db="EMBL/GenBank/DDBJ databases">
        <title>Draft genome sequence of Paenibacillus profundus YoMME, a new Gram-positive bacteria with exoelectrogenic properties.</title>
        <authorList>
            <person name="Hubenova Y."/>
            <person name="Hubenova E."/>
            <person name="Manasiev Y."/>
            <person name="Peykov S."/>
            <person name="Mitov M."/>
        </authorList>
    </citation>
    <scope>NUCLEOTIDE SEQUENCE [LARGE SCALE GENOMIC DNA]</scope>
    <source>
        <strain evidence="1 2">YoMME</strain>
    </source>
</reference>
<name>A0ABS8YG54_9BACL</name>